<reference evidence="1 2" key="1">
    <citation type="journal article" date="2017" name="MBio">
        <title>Type VI secretion-mediated competition in the bee gut microbiome.</title>
        <authorList>
            <person name="Steele M.I."/>
            <person name="Kwong W.K."/>
            <person name="Powell J.E."/>
            <person name="Whiteley M."/>
            <person name="Moran N.A."/>
        </authorList>
    </citation>
    <scope>NUCLEOTIDE SEQUENCE [LARGE SCALE GENOMIC DNA]</scope>
    <source>
        <strain evidence="1 2">App2-2</strain>
    </source>
</reference>
<dbReference type="AlphaFoldDB" id="A0A2N9WTF5"/>
<proteinExistence type="predicted"/>
<evidence type="ECO:0000313" key="1">
    <source>
        <dbReference type="EMBL" id="PIT14802.1"/>
    </source>
</evidence>
<gene>
    <name evidence="1" type="ORF">BGI32_06935</name>
</gene>
<accession>A0A2N9WTF5</accession>
<dbReference type="EMBL" id="MDVB01000081">
    <property type="protein sequence ID" value="PIT14802.1"/>
    <property type="molecule type" value="Genomic_DNA"/>
</dbReference>
<sequence>MNMSLAEDFRKLFGNVRPRYERTPNRPRLRGATGVSSIPYGGDMPKSNTCLDKYALLHFNSNGQPSIASARAIDGLFEANTGRQVRVFLDPSAVICKDSDVKHFSDYVWYKLQLKNKHEAILTGGWFTKDHIFFGSAHWFLGLDILNTPSPWPGETNSIGINNIRKSAGTLKDVIYKILKTNALNAEAFYTTIPIKANLIKTNRDEYKKAVKQIFDFVCVHLNEGSKYNRDTMLEVYAFYQQKNSFITEKNRASAMLISDTERYAGKKNSRRRGESLYMGNTGQTVSIWLRVQPHL</sequence>
<organism evidence="1 2">
    <name type="scientific">Snodgrassella alvi</name>
    <dbReference type="NCBI Taxonomy" id="1196083"/>
    <lineage>
        <taxon>Bacteria</taxon>
        <taxon>Pseudomonadati</taxon>
        <taxon>Pseudomonadota</taxon>
        <taxon>Betaproteobacteria</taxon>
        <taxon>Neisseriales</taxon>
        <taxon>Neisseriaceae</taxon>
        <taxon>Snodgrassella</taxon>
    </lineage>
</organism>
<comment type="caution">
    <text evidence="1">The sequence shown here is derived from an EMBL/GenBank/DDBJ whole genome shotgun (WGS) entry which is preliminary data.</text>
</comment>
<evidence type="ECO:0000313" key="2">
    <source>
        <dbReference type="Proteomes" id="UP000231293"/>
    </source>
</evidence>
<name>A0A2N9WTF5_9NEIS</name>
<dbReference type="Proteomes" id="UP000231293">
    <property type="component" value="Unassembled WGS sequence"/>
</dbReference>
<protein>
    <submittedName>
        <fullName evidence="1">Uncharacterized protein</fullName>
    </submittedName>
</protein>